<dbReference type="Proteomes" id="UP001596417">
    <property type="component" value="Unassembled WGS sequence"/>
</dbReference>
<feature type="region of interest" description="Disordered" evidence="1">
    <location>
        <begin position="210"/>
        <end position="254"/>
    </location>
</feature>
<protein>
    <submittedName>
        <fullName evidence="2">NAD(P)-binding protein</fullName>
    </submittedName>
</protein>
<evidence type="ECO:0000256" key="1">
    <source>
        <dbReference type="SAM" id="MobiDB-lite"/>
    </source>
</evidence>
<gene>
    <name evidence="2" type="ORF">ACFQL7_11050</name>
</gene>
<dbReference type="SUPFAM" id="SSF51905">
    <property type="entry name" value="FAD/NAD(P)-binding domain"/>
    <property type="match status" value="1"/>
</dbReference>
<dbReference type="Gene3D" id="3.50.50.60">
    <property type="entry name" value="FAD/NAD(P)-binding domain"/>
    <property type="match status" value="1"/>
</dbReference>
<name>A0ABD5YLW1_9EURY</name>
<dbReference type="InterPro" id="IPR036188">
    <property type="entry name" value="FAD/NAD-bd_sf"/>
</dbReference>
<evidence type="ECO:0000313" key="3">
    <source>
        <dbReference type="Proteomes" id="UP001596417"/>
    </source>
</evidence>
<reference evidence="2 3" key="1">
    <citation type="journal article" date="2019" name="Int. J. Syst. Evol. Microbiol.">
        <title>The Global Catalogue of Microorganisms (GCM) 10K type strain sequencing project: providing services to taxonomists for standard genome sequencing and annotation.</title>
        <authorList>
            <consortium name="The Broad Institute Genomics Platform"/>
            <consortium name="The Broad Institute Genome Sequencing Center for Infectious Disease"/>
            <person name="Wu L."/>
            <person name="Ma J."/>
        </authorList>
    </citation>
    <scope>NUCLEOTIDE SEQUENCE [LARGE SCALE GENOMIC DNA]</scope>
    <source>
        <strain evidence="2 3">RDMS1</strain>
    </source>
</reference>
<dbReference type="PRINTS" id="PR00419">
    <property type="entry name" value="ADXRDTASE"/>
</dbReference>
<evidence type="ECO:0000313" key="2">
    <source>
        <dbReference type="EMBL" id="MFC7190338.1"/>
    </source>
</evidence>
<feature type="compositionally biased region" description="Polar residues" evidence="1">
    <location>
        <begin position="230"/>
        <end position="244"/>
    </location>
</feature>
<comment type="caution">
    <text evidence="2">The sequence shown here is derived from an EMBL/GenBank/DDBJ whole genome shotgun (WGS) entry which is preliminary data.</text>
</comment>
<dbReference type="AlphaFoldDB" id="A0ABD5YLW1"/>
<dbReference type="PANTHER" id="PTHR16128">
    <property type="entry name" value="FAD/NAD(P)-BINDING OXIDOREDUCTASE FAMILY PROTEIN"/>
    <property type="match status" value="1"/>
</dbReference>
<accession>A0ABD5YLW1</accession>
<dbReference type="Gene3D" id="3.90.660.10">
    <property type="match status" value="1"/>
</dbReference>
<dbReference type="Pfam" id="PF13450">
    <property type="entry name" value="NAD_binding_8"/>
    <property type="match status" value="1"/>
</dbReference>
<dbReference type="EMBL" id="JBHTAX010000001">
    <property type="protein sequence ID" value="MFC7190338.1"/>
    <property type="molecule type" value="Genomic_DNA"/>
</dbReference>
<sequence length="254" mass="27404">MERVAIIGAGVAGAGVAFSLQRTGNSTSVFEKSSTIGGRAATHSMNDCSYDFGANYVKSDDPIAEELITETLDTDGLVDIDAPVWTFSADGTISQGDERDEHKWTYEDGIEQLPQRLFAQTDATIFRDTPVQTVAHEQGRWSLASESGEDLGTFDTLVLTPRLHARPNSSMKCTGTTRSVMNSRQPLATSSTERSTVCSYTTHSSWSDRITLSSTPTESTKSDGCHARNANPTTSLTANPSSSSRWHRTGLPDG</sequence>
<dbReference type="PANTHER" id="PTHR16128:SF5">
    <property type="entry name" value="FAD_NAD(P)-BINDING OXIDOREDUCTASE FAMILY PROTEIN"/>
    <property type="match status" value="1"/>
</dbReference>
<feature type="compositionally biased region" description="Polar residues" evidence="1">
    <location>
        <begin position="210"/>
        <end position="219"/>
    </location>
</feature>
<keyword evidence="3" id="KW-1185">Reference proteome</keyword>
<proteinExistence type="predicted"/>
<organism evidence="2 3">
    <name type="scientific">Halocatena marina</name>
    <dbReference type="NCBI Taxonomy" id="2934937"/>
    <lineage>
        <taxon>Archaea</taxon>
        <taxon>Methanobacteriati</taxon>
        <taxon>Methanobacteriota</taxon>
        <taxon>Stenosarchaea group</taxon>
        <taxon>Halobacteria</taxon>
        <taxon>Halobacteriales</taxon>
        <taxon>Natronomonadaceae</taxon>
        <taxon>Halocatena</taxon>
    </lineage>
</organism>
<dbReference type="RefSeq" id="WP_390205573.1">
    <property type="nucleotide sequence ID" value="NZ_JBHTAX010000001.1"/>
</dbReference>